<evidence type="ECO:0000313" key="2">
    <source>
        <dbReference type="Proteomes" id="UP000005273"/>
    </source>
</evidence>
<dbReference type="RefSeq" id="WP_009200939.1">
    <property type="nucleotide sequence ID" value="NZ_ACJX03000001.1"/>
</dbReference>
<dbReference type="InterPro" id="IPR058303">
    <property type="entry name" value="DUF7990"/>
</dbReference>
<name>A0A0T5XF71_9BACT</name>
<dbReference type="EMBL" id="ACJX03000001">
    <property type="protein sequence ID" value="KRT36373.1"/>
    <property type="molecule type" value="Genomic_DNA"/>
</dbReference>
<organism evidence="1 2">
    <name type="scientific">Acetomicrobium hydrogeniformans ATCC BAA-1850</name>
    <dbReference type="NCBI Taxonomy" id="592015"/>
    <lineage>
        <taxon>Bacteria</taxon>
        <taxon>Thermotogati</taxon>
        <taxon>Synergistota</taxon>
        <taxon>Synergistia</taxon>
        <taxon>Synergistales</taxon>
        <taxon>Acetomicrobiaceae</taxon>
        <taxon>Acetomicrobium</taxon>
    </lineage>
</organism>
<gene>
    <name evidence="1" type="ORF">HMPREF1705_03655</name>
</gene>
<proteinExistence type="predicted"/>
<evidence type="ECO:0000313" key="1">
    <source>
        <dbReference type="EMBL" id="KRT36373.1"/>
    </source>
</evidence>
<protein>
    <submittedName>
        <fullName evidence="1">Uncharacterized protein</fullName>
    </submittedName>
</protein>
<dbReference type="STRING" id="592015.HMPREF1705_03655"/>
<dbReference type="Pfam" id="PF25952">
    <property type="entry name" value="DUF7990"/>
    <property type="match status" value="1"/>
</dbReference>
<reference evidence="2" key="1">
    <citation type="submission" date="2012-09" db="EMBL/GenBank/DDBJ databases">
        <authorList>
            <person name="Weinstock G."/>
            <person name="Sodergren E."/>
            <person name="Clifton S."/>
            <person name="Fulton L."/>
            <person name="Fulton B."/>
            <person name="Courtney L."/>
            <person name="Fronick C."/>
            <person name="Harrison M."/>
            <person name="Strong C."/>
            <person name="Farmer C."/>
            <person name="Delehaunty K."/>
            <person name="Markovic C."/>
            <person name="Hall O."/>
            <person name="Minx P."/>
            <person name="Tomlinson C."/>
            <person name="Mitreva M."/>
            <person name="Nelson J."/>
            <person name="Hou S."/>
            <person name="Wollam A."/>
            <person name="Pepin K.H."/>
            <person name="Johnson M."/>
            <person name="Bhonagiri V."/>
            <person name="Nash W.E."/>
            <person name="Suruliraj S."/>
            <person name="Warren W."/>
            <person name="Chinwalla A."/>
            <person name="Mardis E.R."/>
            <person name="Wilson R.K."/>
        </authorList>
    </citation>
    <scope>NUCLEOTIDE SEQUENCE [LARGE SCALE GENOMIC DNA]</scope>
    <source>
        <strain evidence="2">OS1</strain>
    </source>
</reference>
<dbReference type="AlphaFoldDB" id="A0A0T5XF71"/>
<accession>A0A0T5XF71</accession>
<dbReference type="Proteomes" id="UP000005273">
    <property type="component" value="Unassembled WGS sequence"/>
</dbReference>
<sequence>MIGEDFFELLKKITKLQATDYVKAELTAQEEAFALLLLGSFIGLPAPSAGLVIQLLPHLGPELELLERRVAESDDLFAQVAGVLKI</sequence>
<dbReference type="OrthoDB" id="5358049at2"/>
<comment type="caution">
    <text evidence="1">The sequence shown here is derived from an EMBL/GenBank/DDBJ whole genome shotgun (WGS) entry which is preliminary data.</text>
</comment>
<keyword evidence="2" id="KW-1185">Reference proteome</keyword>